<organism evidence="2 3">
    <name type="scientific">Algoriphagus iocasae</name>
    <dbReference type="NCBI Taxonomy" id="1836499"/>
    <lineage>
        <taxon>Bacteria</taxon>
        <taxon>Pseudomonadati</taxon>
        <taxon>Bacteroidota</taxon>
        <taxon>Cytophagia</taxon>
        <taxon>Cytophagales</taxon>
        <taxon>Cyclobacteriaceae</taxon>
        <taxon>Algoriphagus</taxon>
    </lineage>
</organism>
<accession>A0A841MN01</accession>
<dbReference type="PANTHER" id="PTHR37804:SF1">
    <property type="entry name" value="CDAA REGULATORY PROTEIN CDAR"/>
    <property type="match status" value="1"/>
</dbReference>
<dbReference type="AlphaFoldDB" id="A0A841MN01"/>
<dbReference type="Gene3D" id="2.170.120.40">
    <property type="entry name" value="YbbR-like domain"/>
    <property type="match status" value="1"/>
</dbReference>
<dbReference type="InterPro" id="IPR053154">
    <property type="entry name" value="c-di-AMP_regulator"/>
</dbReference>
<keyword evidence="1" id="KW-0472">Membrane</keyword>
<gene>
    <name evidence="2" type="ORF">FHS59_001792</name>
</gene>
<reference evidence="2 3" key="1">
    <citation type="submission" date="2020-08" db="EMBL/GenBank/DDBJ databases">
        <title>Genomic Encyclopedia of Type Strains, Phase IV (KMG-IV): sequencing the most valuable type-strain genomes for metagenomic binning, comparative biology and taxonomic classification.</title>
        <authorList>
            <person name="Goeker M."/>
        </authorList>
    </citation>
    <scope>NUCLEOTIDE SEQUENCE [LARGE SCALE GENOMIC DNA]</scope>
    <source>
        <strain evidence="2 3">DSM 102044</strain>
    </source>
</reference>
<keyword evidence="1" id="KW-0812">Transmembrane</keyword>
<sequence>MPEIKKSSKGISPKKLSDLKVVVLCIAAATTFWILNALNKDDYNTIVDFPIEIVYNEEAYMPVKQLPSSIEIEINGNGWDLLRKYFNINETPFQIDLENPASKDYILTTDLKRSLGDFLSPTQLISVLEDSIQYQIDQIQTVQLKPQLDSNSYSLANNFRLLGDIKFEPSTIKVKGPSSVLKTFEGTFPVKMNKDKINENVNQDIELEIPKDLSNKLSLTEEEINVQFEVVEFLPGNKRLKVKKINFPRTATMENEEMTIMMFYLVDERNLNDLKELEFEAVLNYSQRNKEDSTITVKVEPMPGYLDQVRIEPATIKLKYE</sequence>
<dbReference type="PANTHER" id="PTHR37804">
    <property type="entry name" value="CDAA REGULATORY PROTEIN CDAR"/>
    <property type="match status" value="1"/>
</dbReference>
<protein>
    <submittedName>
        <fullName evidence="2">YbbR domain-containing protein</fullName>
    </submittedName>
</protein>
<dbReference type="EMBL" id="JACIJO010000002">
    <property type="protein sequence ID" value="MBB6326164.1"/>
    <property type="molecule type" value="Genomic_DNA"/>
</dbReference>
<comment type="caution">
    <text evidence="2">The sequence shown here is derived from an EMBL/GenBank/DDBJ whole genome shotgun (WGS) entry which is preliminary data.</text>
</comment>
<dbReference type="RefSeq" id="WP_184494789.1">
    <property type="nucleotide sequence ID" value="NZ_JACIJO010000002.1"/>
</dbReference>
<dbReference type="Proteomes" id="UP000588604">
    <property type="component" value="Unassembled WGS sequence"/>
</dbReference>
<keyword evidence="1" id="KW-1133">Transmembrane helix</keyword>
<keyword evidence="3" id="KW-1185">Reference proteome</keyword>
<proteinExistence type="predicted"/>
<evidence type="ECO:0000313" key="3">
    <source>
        <dbReference type="Proteomes" id="UP000588604"/>
    </source>
</evidence>
<evidence type="ECO:0000256" key="1">
    <source>
        <dbReference type="SAM" id="Phobius"/>
    </source>
</evidence>
<feature type="transmembrane region" description="Helical" evidence="1">
    <location>
        <begin position="21"/>
        <end position="38"/>
    </location>
</feature>
<name>A0A841MN01_9BACT</name>
<evidence type="ECO:0000313" key="2">
    <source>
        <dbReference type="EMBL" id="MBB6326164.1"/>
    </source>
</evidence>